<evidence type="ECO:0000256" key="1">
    <source>
        <dbReference type="ARBA" id="ARBA00004496"/>
    </source>
</evidence>
<evidence type="ECO:0000256" key="5">
    <source>
        <dbReference type="ARBA" id="ARBA00012410"/>
    </source>
</evidence>
<evidence type="ECO:0000256" key="9">
    <source>
        <dbReference type="ARBA" id="ARBA00022553"/>
    </source>
</evidence>
<dbReference type="InParanoid" id="A0A2J7QDH2"/>
<comment type="caution">
    <text evidence="36">The sequence shown here is derived from an EMBL/GenBank/DDBJ whole genome shotgun (WGS) entry which is preliminary data.</text>
</comment>
<comment type="similarity">
    <text evidence="2">Belongs to the NADP-dependent oxidoreductase L4BD family.</text>
</comment>
<evidence type="ECO:0000256" key="23">
    <source>
        <dbReference type="ARBA" id="ARBA00047871"/>
    </source>
</evidence>
<keyword evidence="9" id="KW-0597">Phosphoprotein</keyword>
<dbReference type="GO" id="GO:0006693">
    <property type="term" value="P:prostaglandin metabolic process"/>
    <property type="evidence" value="ECO:0007669"/>
    <property type="project" value="UniProtKB-KW"/>
</dbReference>
<dbReference type="SUPFAM" id="SSF51735">
    <property type="entry name" value="NAD(P)-binding Rossmann-fold domains"/>
    <property type="match status" value="1"/>
</dbReference>
<dbReference type="PANTHER" id="PTHR43205">
    <property type="entry name" value="PROSTAGLANDIN REDUCTASE"/>
    <property type="match status" value="1"/>
</dbReference>
<evidence type="ECO:0000256" key="27">
    <source>
        <dbReference type="ARBA" id="ARBA00048290"/>
    </source>
</evidence>
<comment type="catalytic activity">
    <reaction evidence="32">
        <text>13,14-dihydro-15-oxo-prostaglandin E1 + NADP(+) = 15-oxoprostaglandin E1 + NADPH + H(+)</text>
        <dbReference type="Rhea" id="RHEA:50584"/>
        <dbReference type="ChEBI" id="CHEBI:15378"/>
        <dbReference type="ChEBI" id="CHEBI:57401"/>
        <dbReference type="ChEBI" id="CHEBI:57783"/>
        <dbReference type="ChEBI" id="CHEBI:58349"/>
        <dbReference type="ChEBI" id="CHEBI:133408"/>
    </reaction>
    <physiologicalReaction direction="right-to-left" evidence="32">
        <dbReference type="Rhea" id="RHEA:50586"/>
    </physiologicalReaction>
</comment>
<dbReference type="Gene3D" id="3.40.50.720">
    <property type="entry name" value="NAD(P)-binding Rossmann-like Domain"/>
    <property type="match status" value="1"/>
</dbReference>
<accession>A0A2J7QDH2</accession>
<dbReference type="STRING" id="105785.A0A2J7QDH2"/>
<evidence type="ECO:0000256" key="24">
    <source>
        <dbReference type="ARBA" id="ARBA00047878"/>
    </source>
</evidence>
<dbReference type="InterPro" id="IPR041694">
    <property type="entry name" value="ADH_N_2"/>
</dbReference>
<comment type="catalytic activity">
    <reaction evidence="33">
        <text>an n-alkanal + NADP(+) = an alk-2-enal + NADPH + H(+)</text>
        <dbReference type="Rhea" id="RHEA:13737"/>
        <dbReference type="ChEBI" id="CHEBI:12834"/>
        <dbReference type="ChEBI" id="CHEBI:13757"/>
        <dbReference type="ChEBI" id="CHEBI:15378"/>
        <dbReference type="ChEBI" id="CHEBI:57783"/>
        <dbReference type="ChEBI" id="CHEBI:58349"/>
        <dbReference type="EC" id="1.3.1.74"/>
    </reaction>
    <physiologicalReaction direction="right-to-left" evidence="33">
        <dbReference type="Rhea" id="RHEA:13739"/>
    </physiologicalReaction>
</comment>
<evidence type="ECO:0000313" key="36">
    <source>
        <dbReference type="EMBL" id="PNF26623.1"/>
    </source>
</evidence>
<reference evidence="36 37" key="1">
    <citation type="submission" date="2017-12" db="EMBL/GenBank/DDBJ databases">
        <title>Hemimetabolous genomes reveal molecular basis of termite eusociality.</title>
        <authorList>
            <person name="Harrison M.C."/>
            <person name="Jongepier E."/>
            <person name="Robertson H.M."/>
            <person name="Arning N."/>
            <person name="Bitard-Feildel T."/>
            <person name="Chao H."/>
            <person name="Childers C.P."/>
            <person name="Dinh H."/>
            <person name="Doddapaneni H."/>
            <person name="Dugan S."/>
            <person name="Gowin J."/>
            <person name="Greiner C."/>
            <person name="Han Y."/>
            <person name="Hu H."/>
            <person name="Hughes D.S.T."/>
            <person name="Huylmans A.-K."/>
            <person name="Kemena C."/>
            <person name="Kremer L.P.M."/>
            <person name="Lee S.L."/>
            <person name="Lopez-Ezquerra A."/>
            <person name="Mallet L."/>
            <person name="Monroy-Kuhn J.M."/>
            <person name="Moser A."/>
            <person name="Murali S.C."/>
            <person name="Muzny D.M."/>
            <person name="Otani S."/>
            <person name="Piulachs M.-D."/>
            <person name="Poelchau M."/>
            <person name="Qu J."/>
            <person name="Schaub F."/>
            <person name="Wada-Katsumata A."/>
            <person name="Worley K.C."/>
            <person name="Xie Q."/>
            <person name="Ylla G."/>
            <person name="Poulsen M."/>
            <person name="Gibbs R.A."/>
            <person name="Schal C."/>
            <person name="Richards S."/>
            <person name="Belles X."/>
            <person name="Korb J."/>
            <person name="Bornberg-Bauer E."/>
        </authorList>
    </citation>
    <scope>NUCLEOTIDE SEQUENCE [LARGE SCALE GENOMIC DNA]</scope>
    <source>
        <tissue evidence="36">Whole body</tissue>
    </source>
</reference>
<keyword evidence="13" id="KW-0560">Oxidoreductase</keyword>
<keyword evidence="10" id="KW-0276">Fatty acid metabolism</keyword>
<evidence type="ECO:0000256" key="3">
    <source>
        <dbReference type="ARBA" id="ARBA00011852"/>
    </source>
</evidence>
<evidence type="ECO:0000256" key="15">
    <source>
        <dbReference type="ARBA" id="ARBA00023278"/>
    </source>
</evidence>
<keyword evidence="11" id="KW-0521">NADP</keyword>
<evidence type="ECO:0000256" key="8">
    <source>
        <dbReference type="ARBA" id="ARBA00022501"/>
    </source>
</evidence>
<evidence type="ECO:0000256" key="11">
    <source>
        <dbReference type="ARBA" id="ARBA00022857"/>
    </source>
</evidence>
<evidence type="ECO:0000256" key="14">
    <source>
        <dbReference type="ARBA" id="ARBA00023098"/>
    </source>
</evidence>
<dbReference type="Proteomes" id="UP000235965">
    <property type="component" value="Unassembled WGS sequence"/>
</dbReference>
<evidence type="ECO:0000256" key="34">
    <source>
        <dbReference type="ARBA" id="ARBA00049368"/>
    </source>
</evidence>
<evidence type="ECO:0000256" key="33">
    <source>
        <dbReference type="ARBA" id="ARBA00049179"/>
    </source>
</evidence>
<comment type="catalytic activity">
    <reaction evidence="24">
        <text>13,14-dihydro-15-oxo-prostaglandin F1alpha + NADP(+) = 15-oxoprostaglandin F1alpha + NADPH + H(+)</text>
        <dbReference type="Rhea" id="RHEA:50592"/>
        <dbReference type="ChEBI" id="CHEBI:15378"/>
        <dbReference type="ChEBI" id="CHEBI:57783"/>
        <dbReference type="ChEBI" id="CHEBI:58349"/>
        <dbReference type="ChEBI" id="CHEBI:79072"/>
        <dbReference type="ChEBI" id="CHEBI:133411"/>
    </reaction>
    <physiologicalReaction direction="right-to-left" evidence="24">
        <dbReference type="Rhea" id="RHEA:50594"/>
    </physiologicalReaction>
</comment>
<evidence type="ECO:0000256" key="6">
    <source>
        <dbReference type="ARBA" id="ARBA00020651"/>
    </source>
</evidence>
<keyword evidence="14" id="KW-0443">Lipid metabolism</keyword>
<evidence type="ECO:0000256" key="32">
    <source>
        <dbReference type="ARBA" id="ARBA00049070"/>
    </source>
</evidence>
<comment type="catalytic activity">
    <reaction evidence="31">
        <text>(5S,12S)-dihydroxy-(6E,10E,12E,14Z)-eicosatetraenoate + NADP(+) = 12-oxo-(5S)-hydroxy-(6E,8E,10E,14Z)-eicosatetraenoate + NADPH + H(+)</text>
        <dbReference type="Rhea" id="RHEA:51212"/>
        <dbReference type="ChEBI" id="CHEBI:15378"/>
        <dbReference type="ChEBI" id="CHEBI:57783"/>
        <dbReference type="ChEBI" id="CHEBI:58349"/>
        <dbReference type="ChEBI" id="CHEBI:133974"/>
        <dbReference type="ChEBI" id="CHEBI:133975"/>
    </reaction>
    <physiologicalReaction direction="left-to-right" evidence="31">
        <dbReference type="Rhea" id="RHEA:51213"/>
    </physiologicalReaction>
</comment>
<comment type="catalytic activity">
    <reaction evidence="25">
        <text>dodecanal + NADP(+) = (2E)-dodecenal + NADPH + H(+)</text>
        <dbReference type="Rhea" id="RHEA:50784"/>
        <dbReference type="ChEBI" id="CHEBI:15378"/>
        <dbReference type="ChEBI" id="CHEBI:27836"/>
        <dbReference type="ChEBI" id="CHEBI:57783"/>
        <dbReference type="ChEBI" id="CHEBI:58349"/>
        <dbReference type="ChEBI" id="CHEBI:133741"/>
    </reaction>
    <physiologicalReaction direction="right-to-left" evidence="25">
        <dbReference type="Rhea" id="RHEA:50786"/>
    </physiologicalReaction>
</comment>
<evidence type="ECO:0000256" key="4">
    <source>
        <dbReference type="ARBA" id="ARBA00011981"/>
    </source>
</evidence>
<dbReference type="FunFam" id="3.40.50.720:FF:000121">
    <property type="entry name" value="Prostaglandin reductase 2"/>
    <property type="match status" value="1"/>
</dbReference>
<evidence type="ECO:0000256" key="16">
    <source>
        <dbReference type="ARBA" id="ARBA00031851"/>
    </source>
</evidence>
<comment type="subcellular location">
    <subcellularLocation>
        <location evidence="1">Cytoplasm</location>
    </subcellularLocation>
</comment>
<dbReference type="InterPro" id="IPR013149">
    <property type="entry name" value="ADH-like_C"/>
</dbReference>
<evidence type="ECO:0000256" key="7">
    <source>
        <dbReference type="ARBA" id="ARBA00022490"/>
    </source>
</evidence>
<keyword evidence="7" id="KW-0963">Cytoplasm</keyword>
<evidence type="ECO:0000256" key="13">
    <source>
        <dbReference type="ARBA" id="ARBA00023002"/>
    </source>
</evidence>
<comment type="catalytic activity">
    <reaction evidence="26">
        <text>nonan-2-one + NADP(+) = (3E)-nonen-2-one + NADPH + H(+)</text>
        <dbReference type="Rhea" id="RHEA:50616"/>
        <dbReference type="ChEBI" id="CHEBI:15378"/>
        <dbReference type="ChEBI" id="CHEBI:57783"/>
        <dbReference type="ChEBI" id="CHEBI:58349"/>
        <dbReference type="ChEBI" id="CHEBI:77927"/>
        <dbReference type="ChEBI" id="CHEBI:133457"/>
    </reaction>
    <physiologicalReaction direction="right-to-left" evidence="26">
        <dbReference type="Rhea" id="RHEA:50618"/>
    </physiologicalReaction>
</comment>
<evidence type="ECO:0000256" key="20">
    <source>
        <dbReference type="ARBA" id="ARBA00047461"/>
    </source>
</evidence>
<dbReference type="PANTHER" id="PTHR43205:SF7">
    <property type="entry name" value="PROSTAGLANDIN REDUCTASE 1"/>
    <property type="match status" value="1"/>
</dbReference>
<dbReference type="GO" id="GO:0032440">
    <property type="term" value="F:2-alkenal reductase [NAD(P)H] activity"/>
    <property type="evidence" value="ECO:0007669"/>
    <property type="project" value="UniProtKB-EC"/>
</dbReference>
<dbReference type="EMBL" id="NEVH01015823">
    <property type="protein sequence ID" value="PNF26623.1"/>
    <property type="molecule type" value="Genomic_DNA"/>
</dbReference>
<comment type="catalytic activity">
    <reaction evidence="30">
        <text>6-trans-leukotriene B4 + NADP(+) = 12-oxo-(5S)-hydroxy-(6E,8E,10E,14Z)-eicosatetraenoate + NADPH + H(+)</text>
        <dbReference type="Rhea" id="RHEA:51204"/>
        <dbReference type="ChEBI" id="CHEBI:15378"/>
        <dbReference type="ChEBI" id="CHEBI:57783"/>
        <dbReference type="ChEBI" id="CHEBI:58349"/>
        <dbReference type="ChEBI" id="CHEBI:90723"/>
        <dbReference type="ChEBI" id="CHEBI:133974"/>
    </reaction>
    <physiologicalReaction direction="left-to-right" evidence="30">
        <dbReference type="Rhea" id="RHEA:51205"/>
    </physiologicalReaction>
</comment>
<comment type="catalytic activity">
    <reaction evidence="23">
        <text>leukotriene B4 + NADP(+) = 12-oxo-leukotriene B4 + NADPH + H(+)</text>
        <dbReference type="Rhea" id="RHEA:50608"/>
        <dbReference type="ChEBI" id="CHEBI:15378"/>
        <dbReference type="ChEBI" id="CHEBI:57461"/>
        <dbReference type="ChEBI" id="CHEBI:57783"/>
        <dbReference type="ChEBI" id="CHEBI:58349"/>
        <dbReference type="ChEBI" id="CHEBI:133309"/>
    </reaction>
    <physiologicalReaction direction="left-to-right" evidence="23">
        <dbReference type="Rhea" id="RHEA:50609"/>
    </physiologicalReaction>
</comment>
<dbReference type="EC" id="1.3.1.74" evidence="5"/>
<name>A0A2J7QDH2_9NEOP</name>
<comment type="catalytic activity">
    <reaction evidence="20">
        <text>octanal + NADP(+) = (2E)-octenal + NADPH + H(+)</text>
        <dbReference type="Rhea" id="RHEA:50780"/>
        <dbReference type="ChEBI" id="CHEBI:15378"/>
        <dbReference type="ChEBI" id="CHEBI:17935"/>
        <dbReference type="ChEBI" id="CHEBI:57783"/>
        <dbReference type="ChEBI" id="CHEBI:58349"/>
        <dbReference type="ChEBI" id="CHEBI:61748"/>
    </reaction>
    <physiologicalReaction direction="right-to-left" evidence="20">
        <dbReference type="Rhea" id="RHEA:50782"/>
    </physiologicalReaction>
</comment>
<keyword evidence="8" id="KW-0644">Prostaglandin metabolism</keyword>
<keyword evidence="37" id="KW-1185">Reference proteome</keyword>
<dbReference type="InterPro" id="IPR014190">
    <property type="entry name" value="PTGR1"/>
</dbReference>
<dbReference type="CDD" id="cd08294">
    <property type="entry name" value="leukotriene_B4_DH_like"/>
    <property type="match status" value="1"/>
</dbReference>
<evidence type="ECO:0000259" key="35">
    <source>
        <dbReference type="SMART" id="SM00829"/>
    </source>
</evidence>
<sequence>MLCICRDTRKHDQVLEDSTYYSNIQATEYVRLRIGFVKRLVRMLLQMKMLCAKTKIKKKSMQERNTNYLLLEVYKKNIVQLPFNMVKTKKFILVKHFVGEPKENDFQLVEEDLPALRDREILCEAVWLSVDPYMRPFSNNFPTGVTMTGTQVAKVTESCHPEYKVGMHVVGDFGWQTRAVVNADDPGASLWLEKPYIIPDFSGLPLSLALGVLGMPGNTAYFGFLEICDPKPGDVVVVSGAAGAVGSHVGQIAQLKGCKVIGFTGSDEKVKWLVDELRFDAAFNYKTTDVVEALKQSTPEGVDCYFDNVGGALSSAVISQMRFRGRISVCGSISSYNADISKLPQAPDIQRTVLRKELKMEGFSVKYWNDRWDEGIKQNLQWIKEGKLVYRETVTEGFENMTKAFIGMLRGENIGKAVVKV</sequence>
<comment type="subunit">
    <text evidence="3">Monomer or homodimer.</text>
</comment>
<protein>
    <recommendedName>
        <fullName evidence="6">Prostaglandin reductase 1</fullName>
        <ecNumber evidence="4">1.3.1.48</ecNumber>
        <ecNumber evidence="5">1.3.1.74</ecNumber>
    </recommendedName>
    <alternativeName>
        <fullName evidence="19">15-oxoprostaglandin 13-reductase</fullName>
    </alternativeName>
    <alternativeName>
        <fullName evidence="17">Dithiolethione-inducible gene 1 protein</fullName>
    </alternativeName>
    <alternativeName>
        <fullName evidence="16">Leukotriene B4 12-hydroxydehydrogenase</fullName>
    </alternativeName>
    <alternativeName>
        <fullName evidence="18">NAD(P)H-dependent alkenal/one oxidoreductase</fullName>
    </alternativeName>
</protein>
<dbReference type="SUPFAM" id="SSF50129">
    <property type="entry name" value="GroES-like"/>
    <property type="match status" value="2"/>
</dbReference>
<dbReference type="SMART" id="SM00829">
    <property type="entry name" value="PKS_ER"/>
    <property type="match status" value="1"/>
</dbReference>
<evidence type="ECO:0000313" key="37">
    <source>
        <dbReference type="Proteomes" id="UP000235965"/>
    </source>
</evidence>
<evidence type="ECO:0000256" key="26">
    <source>
        <dbReference type="ARBA" id="ARBA00048066"/>
    </source>
</evidence>
<comment type="catalytic activity">
    <reaction evidence="34">
        <text>hexanal + NADP(+) = (E)-hex-2-enal + NADPH + H(+)</text>
        <dbReference type="Rhea" id="RHEA:50776"/>
        <dbReference type="ChEBI" id="CHEBI:15378"/>
        <dbReference type="ChEBI" id="CHEBI:28913"/>
        <dbReference type="ChEBI" id="CHEBI:57783"/>
        <dbReference type="ChEBI" id="CHEBI:58349"/>
        <dbReference type="ChEBI" id="CHEBI:88528"/>
    </reaction>
    <physiologicalReaction direction="right-to-left" evidence="34">
        <dbReference type="Rhea" id="RHEA:50778"/>
    </physiologicalReaction>
</comment>
<evidence type="ECO:0000256" key="18">
    <source>
        <dbReference type="ARBA" id="ARBA00032297"/>
    </source>
</evidence>
<dbReference type="AlphaFoldDB" id="A0A2J7QDH2"/>
<evidence type="ECO:0000256" key="30">
    <source>
        <dbReference type="ARBA" id="ARBA00048953"/>
    </source>
</evidence>
<evidence type="ECO:0000256" key="10">
    <source>
        <dbReference type="ARBA" id="ARBA00022832"/>
    </source>
</evidence>
<evidence type="ECO:0000256" key="2">
    <source>
        <dbReference type="ARBA" id="ARBA00010460"/>
    </source>
</evidence>
<evidence type="ECO:0000256" key="19">
    <source>
        <dbReference type="ARBA" id="ARBA00033119"/>
    </source>
</evidence>
<dbReference type="InterPro" id="IPR036291">
    <property type="entry name" value="NAD(P)-bd_dom_sf"/>
</dbReference>
<evidence type="ECO:0000256" key="22">
    <source>
        <dbReference type="ARBA" id="ARBA00047742"/>
    </source>
</evidence>
<dbReference type="GO" id="GO:0047522">
    <property type="term" value="F:15-oxoprostaglandin 13-reductase [NAD(P)+] activity"/>
    <property type="evidence" value="ECO:0007669"/>
    <property type="project" value="UniProtKB-EC"/>
</dbReference>
<dbReference type="Pfam" id="PF00107">
    <property type="entry name" value="ADH_zinc_N"/>
    <property type="match status" value="1"/>
</dbReference>
<organism evidence="36 37">
    <name type="scientific">Cryptotermes secundus</name>
    <dbReference type="NCBI Taxonomy" id="105785"/>
    <lineage>
        <taxon>Eukaryota</taxon>
        <taxon>Metazoa</taxon>
        <taxon>Ecdysozoa</taxon>
        <taxon>Arthropoda</taxon>
        <taxon>Hexapoda</taxon>
        <taxon>Insecta</taxon>
        <taxon>Pterygota</taxon>
        <taxon>Neoptera</taxon>
        <taxon>Polyneoptera</taxon>
        <taxon>Dictyoptera</taxon>
        <taxon>Blattodea</taxon>
        <taxon>Blattoidea</taxon>
        <taxon>Termitoidae</taxon>
        <taxon>Kalotermitidae</taxon>
        <taxon>Cryptotermitinae</taxon>
        <taxon>Cryptotermes</taxon>
    </lineage>
</organism>
<comment type="catalytic activity">
    <reaction evidence="21">
        <text>decanal + NADP(+) = (2E)-decenal + NADPH + H(+)</text>
        <dbReference type="Rhea" id="RHEA:50612"/>
        <dbReference type="ChEBI" id="CHEBI:15378"/>
        <dbReference type="ChEBI" id="CHEBI:31457"/>
        <dbReference type="ChEBI" id="CHEBI:57783"/>
        <dbReference type="ChEBI" id="CHEBI:58349"/>
        <dbReference type="ChEBI" id="CHEBI:133455"/>
    </reaction>
    <physiologicalReaction direction="right-to-left" evidence="21">
        <dbReference type="Rhea" id="RHEA:50614"/>
    </physiologicalReaction>
</comment>
<comment type="catalytic activity">
    <reaction evidence="22">
        <text>pentan-2-one + NADP(+) = (E)-pent-3-en-2-one + NADPH + H(+)</text>
        <dbReference type="Rhea" id="RHEA:50788"/>
        <dbReference type="ChEBI" id="CHEBI:15378"/>
        <dbReference type="ChEBI" id="CHEBI:16472"/>
        <dbReference type="ChEBI" id="CHEBI:57783"/>
        <dbReference type="ChEBI" id="CHEBI:58349"/>
        <dbReference type="ChEBI" id="CHEBI:145276"/>
    </reaction>
    <physiologicalReaction direction="right-to-left" evidence="22">
        <dbReference type="Rhea" id="RHEA:50790"/>
    </physiologicalReaction>
</comment>
<comment type="catalytic activity">
    <reaction evidence="27">
        <text>13,14-dihydro-15-oxo-PGF2alpha + NADP(+) = 15-oxoprostaglandin F2alpha + NADPH + H(+)</text>
        <dbReference type="Rhea" id="RHEA:50588"/>
        <dbReference type="ChEBI" id="CHEBI:15378"/>
        <dbReference type="ChEBI" id="CHEBI:57783"/>
        <dbReference type="ChEBI" id="CHEBI:58349"/>
        <dbReference type="ChEBI" id="CHEBI:133374"/>
        <dbReference type="ChEBI" id="CHEBI:133409"/>
    </reaction>
    <physiologicalReaction direction="right-to-left" evidence="27">
        <dbReference type="Rhea" id="RHEA:50590"/>
    </physiologicalReaction>
</comment>
<comment type="catalytic activity">
    <reaction evidence="28">
        <text>4-hydroxynonanal + NADP(+) = (E)-4-hydroxynon-2-enal + NADPH + H(+)</text>
        <dbReference type="Rhea" id="RHEA:64736"/>
        <dbReference type="ChEBI" id="CHEBI:15378"/>
        <dbReference type="ChEBI" id="CHEBI:57783"/>
        <dbReference type="ChEBI" id="CHEBI:58349"/>
        <dbReference type="ChEBI" id="CHEBI:58968"/>
        <dbReference type="ChEBI" id="CHEBI:156112"/>
    </reaction>
    <physiologicalReaction direction="right-to-left" evidence="28">
        <dbReference type="Rhea" id="RHEA:64738"/>
    </physiologicalReaction>
</comment>
<dbReference type="InterPro" id="IPR011032">
    <property type="entry name" value="GroES-like_sf"/>
</dbReference>
<proteinExistence type="inferred from homology"/>
<evidence type="ECO:0000256" key="29">
    <source>
        <dbReference type="ARBA" id="ARBA00048591"/>
    </source>
</evidence>
<comment type="catalytic activity">
    <reaction evidence="29">
        <text>20-hydroxy-leukotriene B4 + NADP(+) = 12-oxo-20-hydroxy-leukotriene B4 + NADPH + H(+)</text>
        <dbReference type="Rhea" id="RHEA:51208"/>
        <dbReference type="ChEBI" id="CHEBI:15378"/>
        <dbReference type="ChEBI" id="CHEBI:57460"/>
        <dbReference type="ChEBI" id="CHEBI:57783"/>
        <dbReference type="ChEBI" id="CHEBI:58349"/>
        <dbReference type="ChEBI" id="CHEBI:133346"/>
    </reaction>
    <physiologicalReaction direction="left-to-right" evidence="29">
        <dbReference type="Rhea" id="RHEA:51209"/>
    </physiologicalReaction>
</comment>
<evidence type="ECO:0000256" key="25">
    <source>
        <dbReference type="ARBA" id="ARBA00047903"/>
    </source>
</evidence>
<gene>
    <name evidence="36" type="primary">PTGR1_5</name>
    <name evidence="36" type="ORF">B7P43_G10722</name>
</gene>
<dbReference type="EC" id="1.3.1.48" evidence="4"/>
<evidence type="ECO:0000256" key="21">
    <source>
        <dbReference type="ARBA" id="ARBA00047617"/>
    </source>
</evidence>
<evidence type="ECO:0000256" key="17">
    <source>
        <dbReference type="ARBA" id="ARBA00032255"/>
    </source>
</evidence>
<dbReference type="GO" id="GO:0005737">
    <property type="term" value="C:cytoplasm"/>
    <property type="evidence" value="ECO:0007669"/>
    <property type="project" value="UniProtKB-SubCell"/>
</dbReference>
<evidence type="ECO:0000256" key="28">
    <source>
        <dbReference type="ARBA" id="ARBA00048387"/>
    </source>
</evidence>
<dbReference type="InterPro" id="IPR020843">
    <property type="entry name" value="ER"/>
</dbReference>
<feature type="domain" description="Enoyl reductase (ER)" evidence="35">
    <location>
        <begin position="102"/>
        <end position="419"/>
    </location>
</feature>
<dbReference type="InterPro" id="IPR045010">
    <property type="entry name" value="MDR_fam"/>
</dbReference>
<evidence type="ECO:0000256" key="31">
    <source>
        <dbReference type="ARBA" id="ARBA00049068"/>
    </source>
</evidence>
<keyword evidence="15" id="KW-0379">Hydroxylation</keyword>
<dbReference type="OrthoDB" id="809632at2759"/>
<dbReference type="Gene3D" id="3.90.180.10">
    <property type="entry name" value="Medium-chain alcohol dehydrogenases, catalytic domain"/>
    <property type="match status" value="1"/>
</dbReference>
<evidence type="ECO:0000256" key="12">
    <source>
        <dbReference type="ARBA" id="ARBA00022990"/>
    </source>
</evidence>
<keyword evidence="12" id="KW-0007">Acetylation</keyword>
<dbReference type="Pfam" id="PF16884">
    <property type="entry name" value="ADH_N_2"/>
    <property type="match status" value="1"/>
</dbReference>